<evidence type="ECO:0000313" key="3">
    <source>
        <dbReference type="Proteomes" id="UP001189429"/>
    </source>
</evidence>
<feature type="region of interest" description="Disordered" evidence="1">
    <location>
        <begin position="42"/>
        <end position="63"/>
    </location>
</feature>
<feature type="region of interest" description="Disordered" evidence="1">
    <location>
        <begin position="125"/>
        <end position="222"/>
    </location>
</feature>
<evidence type="ECO:0000256" key="1">
    <source>
        <dbReference type="SAM" id="MobiDB-lite"/>
    </source>
</evidence>
<proteinExistence type="predicted"/>
<name>A0ABN9VUW3_9DINO</name>
<comment type="caution">
    <text evidence="2">The sequence shown here is derived from an EMBL/GenBank/DDBJ whole genome shotgun (WGS) entry which is preliminary data.</text>
</comment>
<accession>A0ABN9VUW3</accession>
<organism evidence="2 3">
    <name type="scientific">Prorocentrum cordatum</name>
    <dbReference type="NCBI Taxonomy" id="2364126"/>
    <lineage>
        <taxon>Eukaryota</taxon>
        <taxon>Sar</taxon>
        <taxon>Alveolata</taxon>
        <taxon>Dinophyceae</taxon>
        <taxon>Prorocentrales</taxon>
        <taxon>Prorocentraceae</taxon>
        <taxon>Prorocentrum</taxon>
    </lineage>
</organism>
<protein>
    <submittedName>
        <fullName evidence="2">Uncharacterized protein</fullName>
    </submittedName>
</protein>
<feature type="compositionally biased region" description="Basic and acidic residues" evidence="1">
    <location>
        <begin position="144"/>
        <end position="161"/>
    </location>
</feature>
<gene>
    <name evidence="2" type="ORF">PCOR1329_LOCUS61079</name>
</gene>
<dbReference type="Proteomes" id="UP001189429">
    <property type="component" value="Unassembled WGS sequence"/>
</dbReference>
<dbReference type="EMBL" id="CAUYUJ010017674">
    <property type="protein sequence ID" value="CAK0876871.1"/>
    <property type="molecule type" value="Genomic_DNA"/>
</dbReference>
<keyword evidence="3" id="KW-1185">Reference proteome</keyword>
<sequence>MFPVPTRVERGRKEMVRTAIHRAPVPVGAAYDRPESWARTLGSAGGRPRRLTAGAEGGGGMRRAVGSAEEVHSLRVARVPLRPPHSSDGCLGCGGRWAAPSAGIACWGGRPAKKTRERAQGIIKLMETQPHNERTEEQDLEAEANERESTEREREGGERRPSLGLHTTPMGSWCRARGRAVASTRRPDTLAHGKPSLRVRAPALGPPRAYPLSSAREGAAPT</sequence>
<reference evidence="2" key="1">
    <citation type="submission" date="2023-10" db="EMBL/GenBank/DDBJ databases">
        <authorList>
            <person name="Chen Y."/>
            <person name="Shah S."/>
            <person name="Dougan E. K."/>
            <person name="Thang M."/>
            <person name="Chan C."/>
        </authorList>
    </citation>
    <scope>NUCLEOTIDE SEQUENCE [LARGE SCALE GENOMIC DNA]</scope>
</reference>
<evidence type="ECO:0000313" key="2">
    <source>
        <dbReference type="EMBL" id="CAK0876871.1"/>
    </source>
</evidence>